<dbReference type="PANTHER" id="PTHR43095">
    <property type="entry name" value="SUGAR KINASE"/>
    <property type="match status" value="1"/>
</dbReference>
<dbReference type="Pfam" id="PF00370">
    <property type="entry name" value="FGGY_N"/>
    <property type="match status" value="1"/>
</dbReference>
<dbReference type="EMBL" id="LAZR01000003">
    <property type="protein sequence ID" value="KKO11119.1"/>
    <property type="molecule type" value="Genomic_DNA"/>
</dbReference>
<accession>A0A0F9Z1Z2</accession>
<evidence type="ECO:0000256" key="1">
    <source>
        <dbReference type="ARBA" id="ARBA00022679"/>
    </source>
</evidence>
<sequence>MSIVLAYDFGTGGIKASLYQPDGACLASHAATYETHYPRPGWHEQDPTAWWDATVEATRLLLEEWGGAPESISAVGLSGHSLGVVPLDEKGNLLRQYALIWSDSRPDTQPAEFFGTISQEQWYLTTGNGFPAPLYTVFKIMWLRDNEPDVFRNIHRVLGSKDYINYRMTGVMATDCSYASGSGVWDLAGWRYSDDLIGCSGLDASIFPEAVASSDVIGALTAEAAEQLSLPQGVRIVAGGVDNSCMALGARAFRDGDAYNSMGSSSWIAVTGSKPLLDVNTRPYVFAHIVPGKFTSALGVFSTGTSFRWMRDQLCANFDAEAASAGCSAYEIMLDRAAQSPLGANGVMFLPHLAGGSSLEPSQNIRGAFVHLDLASTHADLCRAVIEGIAMAQANALAGLETLSPLSDEILAVGGGARSDLWMQIYADMYAKQMVRSQVGQQAAALGAAAAALVGTGQWADYSPIAAIHKIIDTKTPIPAHTAAYEKRLEIFRKLNICLSDIGDDIASLA</sequence>
<dbReference type="AlphaFoldDB" id="A0A0F9Z1Z2"/>
<evidence type="ECO:0000259" key="4">
    <source>
        <dbReference type="Pfam" id="PF02782"/>
    </source>
</evidence>
<comment type="caution">
    <text evidence="5">The sequence shown here is derived from an EMBL/GenBank/DDBJ whole genome shotgun (WGS) entry which is preliminary data.</text>
</comment>
<name>A0A0F9Z1Z2_9ZZZZ</name>
<dbReference type="SUPFAM" id="SSF53067">
    <property type="entry name" value="Actin-like ATPase domain"/>
    <property type="match status" value="2"/>
</dbReference>
<dbReference type="InterPro" id="IPR018485">
    <property type="entry name" value="FGGY_C"/>
</dbReference>
<dbReference type="InterPro" id="IPR043129">
    <property type="entry name" value="ATPase_NBD"/>
</dbReference>
<dbReference type="CDD" id="cd07805">
    <property type="entry name" value="ASKHA_NBD_FGGY_CvXK-like"/>
    <property type="match status" value="1"/>
</dbReference>
<reference evidence="5" key="1">
    <citation type="journal article" date="2015" name="Nature">
        <title>Complex archaea that bridge the gap between prokaryotes and eukaryotes.</title>
        <authorList>
            <person name="Spang A."/>
            <person name="Saw J.H."/>
            <person name="Jorgensen S.L."/>
            <person name="Zaremba-Niedzwiedzka K."/>
            <person name="Martijn J."/>
            <person name="Lind A.E."/>
            <person name="van Eijk R."/>
            <person name="Schleper C."/>
            <person name="Guy L."/>
            <person name="Ettema T.J."/>
        </authorList>
    </citation>
    <scope>NUCLEOTIDE SEQUENCE</scope>
</reference>
<evidence type="ECO:0008006" key="6">
    <source>
        <dbReference type="Google" id="ProtNLM"/>
    </source>
</evidence>
<feature type="domain" description="Carbohydrate kinase FGGY C-terminal" evidence="4">
    <location>
        <begin position="258"/>
        <end position="454"/>
    </location>
</feature>
<keyword evidence="2" id="KW-0418">Kinase</keyword>
<proteinExistence type="predicted"/>
<dbReference type="InterPro" id="IPR000577">
    <property type="entry name" value="Carb_kinase_FGGY"/>
</dbReference>
<dbReference type="GO" id="GO:0016301">
    <property type="term" value="F:kinase activity"/>
    <property type="evidence" value="ECO:0007669"/>
    <property type="project" value="UniProtKB-KW"/>
</dbReference>
<dbReference type="PIRSF" id="PIRSF000538">
    <property type="entry name" value="GlpK"/>
    <property type="match status" value="1"/>
</dbReference>
<feature type="domain" description="Carbohydrate kinase FGGY N-terminal" evidence="3">
    <location>
        <begin position="4"/>
        <end position="249"/>
    </location>
</feature>
<organism evidence="5">
    <name type="scientific">marine sediment metagenome</name>
    <dbReference type="NCBI Taxonomy" id="412755"/>
    <lineage>
        <taxon>unclassified sequences</taxon>
        <taxon>metagenomes</taxon>
        <taxon>ecological metagenomes</taxon>
    </lineage>
</organism>
<dbReference type="Gene3D" id="3.30.420.40">
    <property type="match status" value="2"/>
</dbReference>
<dbReference type="GO" id="GO:0005975">
    <property type="term" value="P:carbohydrate metabolic process"/>
    <property type="evidence" value="ECO:0007669"/>
    <property type="project" value="InterPro"/>
</dbReference>
<dbReference type="Pfam" id="PF02782">
    <property type="entry name" value="FGGY_C"/>
    <property type="match status" value="1"/>
</dbReference>
<evidence type="ECO:0000259" key="3">
    <source>
        <dbReference type="Pfam" id="PF00370"/>
    </source>
</evidence>
<keyword evidence="1" id="KW-0808">Transferase</keyword>
<dbReference type="PANTHER" id="PTHR43095:SF5">
    <property type="entry name" value="XYLULOSE KINASE"/>
    <property type="match status" value="1"/>
</dbReference>
<protein>
    <recommendedName>
        <fullName evidence="6">Pentose kinase</fullName>
    </recommendedName>
</protein>
<gene>
    <name evidence="5" type="ORF">LCGC14_0015950</name>
</gene>
<evidence type="ECO:0000256" key="2">
    <source>
        <dbReference type="ARBA" id="ARBA00022777"/>
    </source>
</evidence>
<evidence type="ECO:0000313" key="5">
    <source>
        <dbReference type="EMBL" id="KKO11119.1"/>
    </source>
</evidence>
<dbReference type="InterPro" id="IPR018484">
    <property type="entry name" value="FGGY_N"/>
</dbReference>
<dbReference type="InterPro" id="IPR050406">
    <property type="entry name" value="FGGY_Carb_Kinase"/>
</dbReference>